<evidence type="ECO:0000256" key="1">
    <source>
        <dbReference type="SAM" id="MobiDB-lite"/>
    </source>
</evidence>
<proteinExistence type="predicted"/>
<reference evidence="2" key="1">
    <citation type="submission" date="2021-05" db="EMBL/GenBank/DDBJ databases">
        <authorList>
            <person name="Alioto T."/>
            <person name="Alioto T."/>
            <person name="Gomez Garrido J."/>
        </authorList>
    </citation>
    <scope>NUCLEOTIDE SEQUENCE</scope>
</reference>
<dbReference type="EMBL" id="HBUF01418734">
    <property type="protein sequence ID" value="CAG6740379.1"/>
    <property type="molecule type" value="Transcribed_RNA"/>
</dbReference>
<accession>A0A8D8Z4N9</accession>
<name>A0A8D8Z4N9_9HEMI</name>
<organism evidence="2">
    <name type="scientific">Cacopsylla melanoneura</name>
    <dbReference type="NCBI Taxonomy" id="428564"/>
    <lineage>
        <taxon>Eukaryota</taxon>
        <taxon>Metazoa</taxon>
        <taxon>Ecdysozoa</taxon>
        <taxon>Arthropoda</taxon>
        <taxon>Hexapoda</taxon>
        <taxon>Insecta</taxon>
        <taxon>Pterygota</taxon>
        <taxon>Neoptera</taxon>
        <taxon>Paraneoptera</taxon>
        <taxon>Hemiptera</taxon>
        <taxon>Sternorrhyncha</taxon>
        <taxon>Psylloidea</taxon>
        <taxon>Psyllidae</taxon>
        <taxon>Psyllinae</taxon>
        <taxon>Cacopsylla</taxon>
    </lineage>
</organism>
<feature type="compositionally biased region" description="Polar residues" evidence="1">
    <location>
        <begin position="38"/>
        <end position="54"/>
    </location>
</feature>
<sequence>MIRSLLYLLIKYNILYHEYGLSSIQRSLFQDGKEVPEVSQTSPVRFNQTNNSNNTKKETGTRPESNSPFLEYREQQSKSNTRYEPSLDSYQNDLNQLKYNDHYFSSYCVYFSRWSFRVGCSRFMKHFWR</sequence>
<dbReference type="AlphaFoldDB" id="A0A8D8Z4N9"/>
<evidence type="ECO:0000313" key="2">
    <source>
        <dbReference type="EMBL" id="CAG6740379.1"/>
    </source>
</evidence>
<protein>
    <submittedName>
        <fullName evidence="2">Uncharacterized protein</fullName>
    </submittedName>
</protein>
<feature type="region of interest" description="Disordered" evidence="1">
    <location>
        <begin position="35"/>
        <end position="85"/>
    </location>
</feature>